<dbReference type="RefSeq" id="XP_012937170.1">
    <property type="nucleotide sequence ID" value="XM_013081716.2"/>
</dbReference>
<dbReference type="SUPFAM" id="SSF160631">
    <property type="entry name" value="SMI1/KNR4-like"/>
    <property type="match status" value="1"/>
</dbReference>
<dbReference type="GeneID" id="101856303"/>
<name>A0ABM0ZYI5_APLCA</name>
<accession>A0ABM0ZYI5</accession>
<proteinExistence type="predicted"/>
<dbReference type="PANTHER" id="PTHR31854">
    <property type="entry name" value="TUBULIN POLYGLUTAMYLASE COMPLEX SUBUNIT 2"/>
    <property type="match status" value="1"/>
</dbReference>
<evidence type="ECO:0000313" key="3">
    <source>
        <dbReference type="RefSeq" id="XP_012937170.1"/>
    </source>
</evidence>
<sequence length="310" mass="34693">MSDFKVKSYIEQMTINVVKYLENKTGVCQVKNEIKSPAEKPAVLMWEQKNSLLLPEDLKSFFLTSNGFHLTWSVKMENLTIPVGSMHVNSVGMLLKLDGGVREGTHVQPSLWDLDMDEDLSGGRKPPSFCDSRIFELDPCDGHGKVCLVYNETSQASEFVTEIWFLDRSLHWHYMCDSFLAYYRLMLMHLGLPQWQFAFSDIGLPPQSKQWFNMFAPIRLEVDEEGTVDHSLHTDHVVKVASSPLDLNKIFKGKSDRKKVQGAQAQPTASSSATAANAKRKPPVSSARSATSLGKQVGPPNSQVAVKSSR</sequence>
<gene>
    <name evidence="3" type="primary">LOC101856303</name>
</gene>
<organism evidence="2 3">
    <name type="scientific">Aplysia californica</name>
    <name type="common">California sea hare</name>
    <dbReference type="NCBI Taxonomy" id="6500"/>
    <lineage>
        <taxon>Eukaryota</taxon>
        <taxon>Metazoa</taxon>
        <taxon>Spiralia</taxon>
        <taxon>Lophotrochozoa</taxon>
        <taxon>Mollusca</taxon>
        <taxon>Gastropoda</taxon>
        <taxon>Heterobranchia</taxon>
        <taxon>Euthyneura</taxon>
        <taxon>Tectipleura</taxon>
        <taxon>Aplysiida</taxon>
        <taxon>Aplysioidea</taxon>
        <taxon>Aplysiidae</taxon>
        <taxon>Aplysia</taxon>
    </lineage>
</organism>
<feature type="region of interest" description="Disordered" evidence="1">
    <location>
        <begin position="256"/>
        <end position="310"/>
    </location>
</feature>
<protein>
    <submittedName>
        <fullName evidence="3">Tubulin polyglutamylase complex subunit 2 isoform X2</fullName>
    </submittedName>
</protein>
<evidence type="ECO:0000256" key="1">
    <source>
        <dbReference type="SAM" id="MobiDB-lite"/>
    </source>
</evidence>
<evidence type="ECO:0000313" key="2">
    <source>
        <dbReference type="Proteomes" id="UP000694888"/>
    </source>
</evidence>
<keyword evidence="2" id="KW-1185">Reference proteome</keyword>
<dbReference type="PANTHER" id="PTHR31854:SF2">
    <property type="entry name" value="TUBULIN POLYGLUTAMYLASE COMPLEX SUBUNIT 2"/>
    <property type="match status" value="1"/>
</dbReference>
<feature type="compositionally biased region" description="Polar residues" evidence="1">
    <location>
        <begin position="286"/>
        <end position="310"/>
    </location>
</feature>
<reference evidence="3" key="1">
    <citation type="submission" date="2025-08" db="UniProtKB">
        <authorList>
            <consortium name="RefSeq"/>
        </authorList>
    </citation>
    <scope>IDENTIFICATION</scope>
</reference>
<dbReference type="InterPro" id="IPR039231">
    <property type="entry name" value="TPGS2"/>
</dbReference>
<feature type="compositionally biased region" description="Low complexity" evidence="1">
    <location>
        <begin position="263"/>
        <end position="277"/>
    </location>
</feature>
<dbReference type="Proteomes" id="UP000694888">
    <property type="component" value="Unplaced"/>
</dbReference>
<dbReference type="InterPro" id="IPR037883">
    <property type="entry name" value="Knr4/Smi1-like_sf"/>
</dbReference>